<sequence>MSPGRCALNKEFRICNCINDPLLSQNNAGKKWEKPSKRFIKVNFDATVGENESGYGTIVRDDEGFVLGGGGGCIESRLSVGEAECVALEESIKVAWGGDMKRSQGLSRTVPTPISCIGVDAPHRWIYVTIAIGSVCPICTAISPLISTCYIRRSRTVICGGG</sequence>
<name>A0A9D3WHZ2_9ROSI</name>
<keyword evidence="1" id="KW-0472">Membrane</keyword>
<feature type="domain" description="RNase H type-1" evidence="2">
    <location>
        <begin position="43"/>
        <end position="102"/>
    </location>
</feature>
<dbReference type="AlphaFoldDB" id="A0A9D3WHZ2"/>
<dbReference type="GO" id="GO:0004523">
    <property type="term" value="F:RNA-DNA hybrid ribonuclease activity"/>
    <property type="evidence" value="ECO:0007669"/>
    <property type="project" value="InterPro"/>
</dbReference>
<dbReference type="PANTHER" id="PTHR47074:SF48">
    <property type="entry name" value="POLYNUCLEOTIDYL TRANSFERASE, RIBONUCLEASE H-LIKE SUPERFAMILY PROTEIN"/>
    <property type="match status" value="1"/>
</dbReference>
<gene>
    <name evidence="3" type="ORF">J1N35_000191</name>
</gene>
<keyword evidence="1" id="KW-0812">Transmembrane</keyword>
<evidence type="ECO:0000313" key="4">
    <source>
        <dbReference type="Proteomes" id="UP000828251"/>
    </source>
</evidence>
<keyword evidence="4" id="KW-1185">Reference proteome</keyword>
<keyword evidence="1" id="KW-1133">Transmembrane helix</keyword>
<organism evidence="3 4">
    <name type="scientific">Gossypium stocksii</name>
    <dbReference type="NCBI Taxonomy" id="47602"/>
    <lineage>
        <taxon>Eukaryota</taxon>
        <taxon>Viridiplantae</taxon>
        <taxon>Streptophyta</taxon>
        <taxon>Embryophyta</taxon>
        <taxon>Tracheophyta</taxon>
        <taxon>Spermatophyta</taxon>
        <taxon>Magnoliopsida</taxon>
        <taxon>eudicotyledons</taxon>
        <taxon>Gunneridae</taxon>
        <taxon>Pentapetalae</taxon>
        <taxon>rosids</taxon>
        <taxon>malvids</taxon>
        <taxon>Malvales</taxon>
        <taxon>Malvaceae</taxon>
        <taxon>Malvoideae</taxon>
        <taxon>Gossypium</taxon>
    </lineage>
</organism>
<feature type="transmembrane region" description="Helical" evidence="1">
    <location>
        <begin position="125"/>
        <end position="146"/>
    </location>
</feature>
<proteinExistence type="predicted"/>
<dbReference type="PANTHER" id="PTHR47074">
    <property type="entry name" value="BNAC02G40300D PROTEIN"/>
    <property type="match status" value="1"/>
</dbReference>
<comment type="caution">
    <text evidence="3">The sequence shown here is derived from an EMBL/GenBank/DDBJ whole genome shotgun (WGS) entry which is preliminary data.</text>
</comment>
<evidence type="ECO:0000259" key="2">
    <source>
        <dbReference type="Pfam" id="PF13456"/>
    </source>
</evidence>
<accession>A0A9D3WHZ2</accession>
<reference evidence="3 4" key="1">
    <citation type="journal article" date="2021" name="Plant Biotechnol. J.">
        <title>Multi-omics assisted identification of the key and species-specific regulatory components of drought-tolerant mechanisms in Gossypium stocksii.</title>
        <authorList>
            <person name="Yu D."/>
            <person name="Ke L."/>
            <person name="Zhang D."/>
            <person name="Wu Y."/>
            <person name="Sun Y."/>
            <person name="Mei J."/>
            <person name="Sun J."/>
            <person name="Sun Y."/>
        </authorList>
    </citation>
    <scope>NUCLEOTIDE SEQUENCE [LARGE SCALE GENOMIC DNA]</scope>
    <source>
        <strain evidence="4">cv. E1</strain>
        <tissue evidence="3">Leaf</tissue>
    </source>
</reference>
<dbReference type="GO" id="GO:0003676">
    <property type="term" value="F:nucleic acid binding"/>
    <property type="evidence" value="ECO:0007669"/>
    <property type="project" value="InterPro"/>
</dbReference>
<evidence type="ECO:0000313" key="3">
    <source>
        <dbReference type="EMBL" id="KAH1128813.1"/>
    </source>
</evidence>
<dbReference type="InterPro" id="IPR052929">
    <property type="entry name" value="RNase_H-like_EbsB-rel"/>
</dbReference>
<evidence type="ECO:0000256" key="1">
    <source>
        <dbReference type="SAM" id="Phobius"/>
    </source>
</evidence>
<dbReference type="Proteomes" id="UP000828251">
    <property type="component" value="Unassembled WGS sequence"/>
</dbReference>
<dbReference type="Pfam" id="PF13456">
    <property type="entry name" value="RVT_3"/>
    <property type="match status" value="1"/>
</dbReference>
<dbReference type="OrthoDB" id="995925at2759"/>
<dbReference type="EMBL" id="JAIQCV010000001">
    <property type="protein sequence ID" value="KAH1128813.1"/>
    <property type="molecule type" value="Genomic_DNA"/>
</dbReference>
<dbReference type="InterPro" id="IPR002156">
    <property type="entry name" value="RNaseH_domain"/>
</dbReference>
<protein>
    <recommendedName>
        <fullName evidence="2">RNase H type-1 domain-containing protein</fullName>
    </recommendedName>
</protein>